<evidence type="ECO:0000259" key="2">
    <source>
        <dbReference type="PROSITE" id="PS50188"/>
    </source>
</evidence>
<organism evidence="3">
    <name type="scientific">Euglena gracilis</name>
    <dbReference type="NCBI Taxonomy" id="3039"/>
    <lineage>
        <taxon>Eukaryota</taxon>
        <taxon>Discoba</taxon>
        <taxon>Euglenozoa</taxon>
        <taxon>Euglenida</taxon>
        <taxon>Spirocuta</taxon>
        <taxon>Euglenophyceae</taxon>
        <taxon>Euglenales</taxon>
        <taxon>Euglenaceae</taxon>
        <taxon>Euglena</taxon>
    </lineage>
</organism>
<dbReference type="PROSITE" id="PS50188">
    <property type="entry name" value="B302_SPRY"/>
    <property type="match status" value="1"/>
</dbReference>
<dbReference type="Gene3D" id="2.60.120.920">
    <property type="match status" value="1"/>
</dbReference>
<protein>
    <submittedName>
        <fullName evidence="3">Heterogeneous nuclear ribonucleoprotein U-like protein 1</fullName>
    </submittedName>
</protein>
<evidence type="ECO:0000256" key="1">
    <source>
        <dbReference type="SAM" id="MobiDB-lite"/>
    </source>
</evidence>
<dbReference type="PANTHER" id="PTHR12381">
    <property type="entry name" value="HETEROGENEOUS NUCLEAR RIBONUCLEOPROTEIN U FAMILY MEMBER"/>
    <property type="match status" value="1"/>
</dbReference>
<dbReference type="Pfam" id="PF00622">
    <property type="entry name" value="SPRY"/>
    <property type="match status" value="1"/>
</dbReference>
<evidence type="ECO:0000313" key="3">
    <source>
        <dbReference type="EMBL" id="WMV69958.1"/>
    </source>
</evidence>
<feature type="domain" description="B30.2/SPRY" evidence="2">
    <location>
        <begin position="1"/>
        <end position="173"/>
    </location>
</feature>
<dbReference type="SUPFAM" id="SSF49899">
    <property type="entry name" value="Concanavalin A-like lectins/glucanases"/>
    <property type="match status" value="1"/>
</dbReference>
<dbReference type="GO" id="GO:0003723">
    <property type="term" value="F:RNA binding"/>
    <property type="evidence" value="ECO:0007669"/>
    <property type="project" value="TreeGrafter"/>
</dbReference>
<feature type="region of interest" description="Disordered" evidence="1">
    <location>
        <begin position="549"/>
        <end position="594"/>
    </location>
</feature>
<dbReference type="InterPro" id="IPR027417">
    <property type="entry name" value="P-loop_NTPase"/>
</dbReference>
<dbReference type="InterPro" id="IPR001870">
    <property type="entry name" value="B30.2/SPRY"/>
</dbReference>
<dbReference type="GO" id="GO:0005634">
    <property type="term" value="C:nucleus"/>
    <property type="evidence" value="ECO:0007669"/>
    <property type="project" value="TreeGrafter"/>
</dbReference>
<feature type="compositionally biased region" description="Low complexity" evidence="1">
    <location>
        <begin position="502"/>
        <end position="514"/>
    </location>
</feature>
<dbReference type="Pfam" id="PF13671">
    <property type="entry name" value="AAA_33"/>
    <property type="match status" value="1"/>
</dbReference>
<dbReference type="GO" id="GO:1990904">
    <property type="term" value="C:ribonucleoprotein complex"/>
    <property type="evidence" value="ECO:0007669"/>
    <property type="project" value="UniProtKB-KW"/>
</dbReference>
<proteinExistence type="evidence at transcript level"/>
<dbReference type="InterPro" id="IPR013320">
    <property type="entry name" value="ConA-like_dom_sf"/>
</dbReference>
<reference evidence="3" key="1">
    <citation type="journal article" date="2023" name="Acta Biochim. Biophys. Sin.">
        <title>Transcriptomic and genomic identification of spliceosomal genes from Euglena gracilis.</title>
        <authorList>
            <person name="Gao P."/>
            <person name="Zhong Y."/>
            <person name="Sun C."/>
        </authorList>
    </citation>
    <scope>NUCLEOTIDE SEQUENCE</scope>
</reference>
<keyword evidence="3" id="KW-0687">Ribonucleoprotein</keyword>
<feature type="region of interest" description="Disordered" evidence="1">
    <location>
        <begin position="458"/>
        <end position="480"/>
    </location>
</feature>
<dbReference type="SUPFAM" id="SSF52540">
    <property type="entry name" value="P-loop containing nucleoside triphosphate hydrolases"/>
    <property type="match status" value="1"/>
</dbReference>
<name>A0AA51UAL4_EUGGR</name>
<accession>A0AA51UAL4</accession>
<dbReference type="InterPro" id="IPR003877">
    <property type="entry name" value="SPRY_dom"/>
</dbReference>
<feature type="region of interest" description="Disordered" evidence="1">
    <location>
        <begin position="212"/>
        <end position="234"/>
    </location>
</feature>
<dbReference type="GO" id="GO:0000380">
    <property type="term" value="P:alternative mRNA splicing, via spliceosome"/>
    <property type="evidence" value="ECO:0007669"/>
    <property type="project" value="TreeGrafter"/>
</dbReference>
<feature type="compositionally biased region" description="Basic and acidic residues" evidence="1">
    <location>
        <begin position="213"/>
        <end position="227"/>
    </location>
</feature>
<dbReference type="AlphaFoldDB" id="A0AA51UAL4"/>
<dbReference type="Gene3D" id="3.40.50.300">
    <property type="entry name" value="P-loop containing nucleotide triphosphate hydrolases"/>
    <property type="match status" value="1"/>
</dbReference>
<sequence length="605" mass="67493">MARAFHTVRKPPSAVRLALNPDDKDLDFIVRPDGQGGRSMDDFMWSGCRANYGAPSGRVAFLMQVDSGSLCRVGWGTASAALALGQCEQSFGYGGTGKKSHNNQFVDYGEPFGCGDCIIAWLDWDMGEIGFYKNDVDLDVAWLIPDWLHGVPLFPHVLTKNCAISLFFGPEPGVLMPPLPVGFCWLSESPNLIPSPWGATRQQALALGYAPPVKDEDRDAPEPDLDRAPYAAGPDLEGAGPNQQWLIMLVGLPCSGKTYWAKQFIRQHPELKFQILSTNLIMERKMPNTKHMYADRFNKLIQEATEILQQQLKVASREMGNIIWDQTNVYPTARRRKLADFRGFRKTAVVFLPDMDTLAEWRVLQFEQTGQRVPDRVVAEFQKAFTLPEVGDEAGFDEVVYAFGNSPANRRQIMQAYKAEADAYYRGEKKRGPLDLPEDAPQQKVFKKDDYLKSYGERQFTASNPYRPDLPYRPEQQRLPPPQRQLALLRDALADGYGGGRLAAKLPRPPAASATPSQRAMGRLPVAPVGGRSAGFDYEYEYAAARSSAAPATRYNAPPPRPASAYRTAQLPPPEQYYDDDGYPPPPPHPAAAAPRYVYQYAYSR</sequence>
<dbReference type="EMBL" id="OQ397626">
    <property type="protein sequence ID" value="WMV69958.1"/>
    <property type="molecule type" value="mRNA"/>
</dbReference>
<dbReference type="SMART" id="SM00449">
    <property type="entry name" value="SPRY"/>
    <property type="match status" value="1"/>
</dbReference>
<gene>
    <name evidence="3" type="primary">E1BAP5A</name>
</gene>
<feature type="region of interest" description="Disordered" evidence="1">
    <location>
        <begin position="500"/>
        <end position="526"/>
    </location>
</feature>
<dbReference type="InterPro" id="IPR043136">
    <property type="entry name" value="B30.2/SPRY_sf"/>
</dbReference>
<dbReference type="PANTHER" id="PTHR12381:SF56">
    <property type="entry name" value="B30.2_SPRY DOMAIN-CONTAINING PROTEIN-RELATED"/>
    <property type="match status" value="1"/>
</dbReference>